<keyword evidence="3" id="KW-0597">Phosphoprotein</keyword>
<evidence type="ECO:0000313" key="10">
    <source>
        <dbReference type="EMBL" id="TYS68012.1"/>
    </source>
</evidence>
<gene>
    <name evidence="10" type="ORF">FZC75_18630</name>
</gene>
<sequence length="375" mass="43579">MDAAQKLILFLEENHDQFIRNWRNKSVISEDDIYKEEVVRNGWQMYQLIKKAIKDPLTEDEIIKLANKTAHERVQANVNISEFVFNVNTGRSEVVKWVWNSGIPSEELQPIIDQINALFDKFSYLAVRKYTQIKEKQLEEKKLYINQTHKERLTILGQMSSSFVHEFRNPLTSVIGFTRLLQNELPDHPYLEIMRHELDQLNYRISQFLHVSRKELIESKREEVNLSFLLQELVEFLYPSLLDGDVVIQLDIDPSINMVANKDELRQVFLNLIINSIDALQQMTDGSRTIQVVCVENGAFTELSITNNGPKIEEEAIHAIFEPFFTTKDLGTGIGLYICKKLIEKHDGEIYCRSNDDKTSFVIRLPNTLKSQKSS</sequence>
<dbReference type="Gene3D" id="1.10.490.70">
    <property type="entry name" value="Histidine kinase N-terminal domain"/>
    <property type="match status" value="1"/>
</dbReference>
<comment type="catalytic activity">
    <reaction evidence="1">
        <text>ATP + protein L-histidine = ADP + protein N-phospho-L-histidine.</text>
        <dbReference type="EC" id="2.7.13.3"/>
    </reaction>
</comment>
<evidence type="ECO:0000259" key="9">
    <source>
        <dbReference type="PROSITE" id="PS50109"/>
    </source>
</evidence>
<dbReference type="PROSITE" id="PS50109">
    <property type="entry name" value="HIS_KIN"/>
    <property type="match status" value="1"/>
</dbReference>
<evidence type="ECO:0000256" key="6">
    <source>
        <dbReference type="ARBA" id="ARBA00022777"/>
    </source>
</evidence>
<feature type="domain" description="Histidine kinase" evidence="9">
    <location>
        <begin position="162"/>
        <end position="369"/>
    </location>
</feature>
<dbReference type="PANTHER" id="PTHR43065:SF46">
    <property type="entry name" value="C4-DICARBOXYLATE TRANSPORT SENSOR PROTEIN DCTB"/>
    <property type="match status" value="1"/>
</dbReference>
<dbReference type="PRINTS" id="PR00344">
    <property type="entry name" value="BCTRLSENSOR"/>
</dbReference>
<dbReference type="OrthoDB" id="9815750at2"/>
<dbReference type="Proteomes" id="UP000324517">
    <property type="component" value="Unassembled WGS sequence"/>
</dbReference>
<dbReference type="InterPro" id="IPR018984">
    <property type="entry name" value="Histidine_kinase_N"/>
</dbReference>
<dbReference type="RefSeq" id="WP_010198943.1">
    <property type="nucleotide sequence ID" value="NZ_JBNIKO010000010.1"/>
</dbReference>
<dbReference type="EMBL" id="VTET01000011">
    <property type="protein sequence ID" value="TYS68012.1"/>
    <property type="molecule type" value="Genomic_DNA"/>
</dbReference>
<dbReference type="Gene3D" id="3.30.565.10">
    <property type="entry name" value="Histidine kinase-like ATPase, C-terminal domain"/>
    <property type="match status" value="1"/>
</dbReference>
<accession>A0A5D4T0I8</accession>
<dbReference type="PANTHER" id="PTHR43065">
    <property type="entry name" value="SENSOR HISTIDINE KINASE"/>
    <property type="match status" value="1"/>
</dbReference>
<dbReference type="Pfam" id="PF00512">
    <property type="entry name" value="HisKA"/>
    <property type="match status" value="1"/>
</dbReference>
<keyword evidence="8" id="KW-0902">Two-component regulatory system</keyword>
<dbReference type="GO" id="GO:0005524">
    <property type="term" value="F:ATP binding"/>
    <property type="evidence" value="ECO:0007669"/>
    <property type="project" value="UniProtKB-KW"/>
</dbReference>
<evidence type="ECO:0000313" key="11">
    <source>
        <dbReference type="Proteomes" id="UP000324517"/>
    </source>
</evidence>
<organism evidence="10 11">
    <name type="scientific">Sutcliffiella horikoshii</name>
    <dbReference type="NCBI Taxonomy" id="79883"/>
    <lineage>
        <taxon>Bacteria</taxon>
        <taxon>Bacillati</taxon>
        <taxon>Bacillota</taxon>
        <taxon>Bacilli</taxon>
        <taxon>Bacillales</taxon>
        <taxon>Bacillaceae</taxon>
        <taxon>Sutcliffiella</taxon>
    </lineage>
</organism>
<evidence type="ECO:0000256" key="4">
    <source>
        <dbReference type="ARBA" id="ARBA00022679"/>
    </source>
</evidence>
<dbReference type="AlphaFoldDB" id="A0A5D4T0I8"/>
<dbReference type="EC" id="2.7.13.3" evidence="2"/>
<dbReference type="Pfam" id="PF02518">
    <property type="entry name" value="HATPase_c"/>
    <property type="match status" value="1"/>
</dbReference>
<dbReference type="Gene3D" id="1.10.287.130">
    <property type="match status" value="1"/>
</dbReference>
<dbReference type="SUPFAM" id="SSF55874">
    <property type="entry name" value="ATPase domain of HSP90 chaperone/DNA topoisomerase II/histidine kinase"/>
    <property type="match status" value="1"/>
</dbReference>
<comment type="caution">
    <text evidence="10">The sequence shown here is derived from an EMBL/GenBank/DDBJ whole genome shotgun (WGS) entry which is preliminary data.</text>
</comment>
<keyword evidence="6" id="KW-0418">Kinase</keyword>
<proteinExistence type="predicted"/>
<evidence type="ECO:0000256" key="8">
    <source>
        <dbReference type="ARBA" id="ARBA00023012"/>
    </source>
</evidence>
<dbReference type="InterPro" id="IPR004358">
    <property type="entry name" value="Sig_transdc_His_kin-like_C"/>
</dbReference>
<evidence type="ECO:0000256" key="5">
    <source>
        <dbReference type="ARBA" id="ARBA00022741"/>
    </source>
</evidence>
<dbReference type="InterPro" id="IPR003661">
    <property type="entry name" value="HisK_dim/P_dom"/>
</dbReference>
<dbReference type="GO" id="GO:0000155">
    <property type="term" value="F:phosphorelay sensor kinase activity"/>
    <property type="evidence" value="ECO:0007669"/>
    <property type="project" value="InterPro"/>
</dbReference>
<protein>
    <recommendedName>
        <fullName evidence="2">histidine kinase</fullName>
        <ecNumber evidence="2">2.7.13.3</ecNumber>
    </recommendedName>
</protein>
<evidence type="ECO:0000256" key="7">
    <source>
        <dbReference type="ARBA" id="ARBA00022840"/>
    </source>
</evidence>
<dbReference type="SMART" id="SM00388">
    <property type="entry name" value="HisKA"/>
    <property type="match status" value="1"/>
</dbReference>
<evidence type="ECO:0000256" key="1">
    <source>
        <dbReference type="ARBA" id="ARBA00000085"/>
    </source>
</evidence>
<reference evidence="10 11" key="1">
    <citation type="submission" date="2019-08" db="EMBL/GenBank/DDBJ databases">
        <title>Bacillus genomes from the desert of Cuatro Cienegas, Coahuila.</title>
        <authorList>
            <person name="Olmedo-Alvarez G."/>
        </authorList>
    </citation>
    <scope>NUCLEOTIDE SEQUENCE [LARGE SCALE GENOMIC DNA]</scope>
    <source>
        <strain evidence="10 11">CH98b_3T</strain>
    </source>
</reference>
<keyword evidence="7" id="KW-0067">ATP-binding</keyword>
<dbReference type="CDD" id="cd00082">
    <property type="entry name" value="HisKA"/>
    <property type="match status" value="1"/>
</dbReference>
<evidence type="ECO:0000256" key="3">
    <source>
        <dbReference type="ARBA" id="ARBA00022553"/>
    </source>
</evidence>
<dbReference type="InterPro" id="IPR005467">
    <property type="entry name" value="His_kinase_dom"/>
</dbReference>
<keyword evidence="5" id="KW-0547">Nucleotide-binding</keyword>
<evidence type="ECO:0000256" key="2">
    <source>
        <dbReference type="ARBA" id="ARBA00012438"/>
    </source>
</evidence>
<dbReference type="InterPro" id="IPR036097">
    <property type="entry name" value="HisK_dim/P_sf"/>
</dbReference>
<name>A0A5D4T0I8_9BACI</name>
<dbReference type="InterPro" id="IPR003594">
    <property type="entry name" value="HATPase_dom"/>
</dbReference>
<keyword evidence="4" id="KW-0808">Transferase</keyword>
<dbReference type="SUPFAM" id="SSF47384">
    <property type="entry name" value="Homodimeric domain of signal transducing histidine kinase"/>
    <property type="match status" value="1"/>
</dbReference>
<dbReference type="SMART" id="SM00387">
    <property type="entry name" value="HATPase_c"/>
    <property type="match status" value="1"/>
</dbReference>
<dbReference type="Pfam" id="PF09385">
    <property type="entry name" value="HisK_N"/>
    <property type="match status" value="1"/>
</dbReference>
<dbReference type="InterPro" id="IPR036890">
    <property type="entry name" value="HATPase_C_sf"/>
</dbReference>